<keyword evidence="1" id="KW-1133">Transmembrane helix</keyword>
<keyword evidence="1" id="KW-0812">Transmembrane</keyword>
<dbReference type="RefSeq" id="WP_109890290.1">
    <property type="nucleotide sequence ID" value="NZ_CP029550.1"/>
</dbReference>
<feature type="transmembrane region" description="Helical" evidence="1">
    <location>
        <begin position="77"/>
        <end position="95"/>
    </location>
</feature>
<name>A0A2U8W5H1_9HYPH</name>
<dbReference type="KEGG" id="mets:DK389_13550"/>
<evidence type="ECO:0000256" key="1">
    <source>
        <dbReference type="SAM" id="Phobius"/>
    </source>
</evidence>
<reference evidence="3" key="1">
    <citation type="submission" date="2018-05" db="EMBL/GenBank/DDBJ databases">
        <title>Complete Genome Sequence of Methylobacterium sp. 17SD2-17.</title>
        <authorList>
            <person name="Srinivasan S."/>
        </authorList>
    </citation>
    <scope>NUCLEOTIDE SEQUENCE [LARGE SCALE GENOMIC DNA]</scope>
    <source>
        <strain evidence="3">17SD2-17</strain>
    </source>
</reference>
<dbReference type="AlphaFoldDB" id="A0A2U8W5H1"/>
<feature type="transmembrane region" description="Helical" evidence="1">
    <location>
        <begin position="20"/>
        <end position="44"/>
    </location>
</feature>
<evidence type="ECO:0000313" key="2">
    <source>
        <dbReference type="EMBL" id="AWN41353.1"/>
    </source>
</evidence>
<sequence>MGQRHEGLGFAYRANVAGRVLLAAFGGYGLAALLTALLSLTLPLTRAEAVAAATLPSFAVMVAAVVYVFAARSLGRAVLGLGGLCLLLGGGLLLVQGQA</sequence>
<keyword evidence="1" id="KW-0472">Membrane</keyword>
<accession>A0A2U8W5H1</accession>
<dbReference type="Proteomes" id="UP000245926">
    <property type="component" value="Chromosome"/>
</dbReference>
<proteinExistence type="predicted"/>
<protein>
    <submittedName>
        <fullName evidence="2">Iron transporter</fullName>
    </submittedName>
</protein>
<gene>
    <name evidence="2" type="ORF">DK389_13550</name>
</gene>
<dbReference type="EMBL" id="CP029550">
    <property type="protein sequence ID" value="AWN41353.1"/>
    <property type="molecule type" value="Genomic_DNA"/>
</dbReference>
<evidence type="ECO:0000313" key="3">
    <source>
        <dbReference type="Proteomes" id="UP000245926"/>
    </source>
</evidence>
<feature type="transmembrane region" description="Helical" evidence="1">
    <location>
        <begin position="50"/>
        <end position="70"/>
    </location>
</feature>
<organism evidence="2 3">
    <name type="scientific">Methylobacterium durans</name>
    <dbReference type="NCBI Taxonomy" id="2202825"/>
    <lineage>
        <taxon>Bacteria</taxon>
        <taxon>Pseudomonadati</taxon>
        <taxon>Pseudomonadota</taxon>
        <taxon>Alphaproteobacteria</taxon>
        <taxon>Hyphomicrobiales</taxon>
        <taxon>Methylobacteriaceae</taxon>
        <taxon>Methylobacterium</taxon>
    </lineage>
</organism>
<keyword evidence="3" id="KW-1185">Reference proteome</keyword>